<evidence type="ECO:0000313" key="4">
    <source>
        <dbReference type="Proteomes" id="UP001432059"/>
    </source>
</evidence>
<dbReference type="SUPFAM" id="SSF102405">
    <property type="entry name" value="MCP/YpsA-like"/>
    <property type="match status" value="1"/>
</dbReference>
<evidence type="ECO:0000313" key="3">
    <source>
        <dbReference type="EMBL" id="WOC51800.1"/>
    </source>
</evidence>
<comment type="similarity">
    <text evidence="1">Belongs to the DprA/Smf family.</text>
</comment>
<dbReference type="KEGG" id="bpor:BPO_1153"/>
<dbReference type="PANTHER" id="PTHR43022">
    <property type="entry name" value="PROTEIN SMF"/>
    <property type="match status" value="1"/>
</dbReference>
<dbReference type="Pfam" id="PF02481">
    <property type="entry name" value="DNA_processg_A"/>
    <property type="match status" value="1"/>
</dbReference>
<keyword evidence="4" id="KW-1185">Reference proteome</keyword>
<gene>
    <name evidence="3" type="primary">smf</name>
    <name evidence="3" type="ORF">BPO_1153</name>
</gene>
<dbReference type="Gene3D" id="3.40.50.450">
    <property type="match status" value="1"/>
</dbReference>
<feature type="domain" description="Smf/DprA SLOG" evidence="2">
    <location>
        <begin position="2"/>
        <end position="132"/>
    </location>
</feature>
<protein>
    <submittedName>
        <fullName evidence="3">DNA processing protein DprA</fullName>
    </submittedName>
</protein>
<reference evidence="3" key="1">
    <citation type="submission" date="2023-10" db="EMBL/GenBank/DDBJ databases">
        <title>Characterization and whole genome sequencing of a novel strain of Bergeyella porcorum QD2021 isolated from pig.</title>
        <authorList>
            <person name="Liu G."/>
            <person name="Chen C."/>
            <person name="Han X."/>
        </authorList>
    </citation>
    <scope>NUCLEOTIDE SEQUENCE</scope>
    <source>
        <strain evidence="3">QD2021</strain>
    </source>
</reference>
<dbReference type="PANTHER" id="PTHR43022:SF1">
    <property type="entry name" value="PROTEIN SMF"/>
    <property type="match status" value="1"/>
</dbReference>
<proteinExistence type="inferred from homology"/>
<evidence type="ECO:0000256" key="1">
    <source>
        <dbReference type="ARBA" id="ARBA00006525"/>
    </source>
</evidence>
<sequence>MHSKSIENNIPTVGVLLTAFTRFILPNIASFRKNFGRGGALLTEFNSSQKPDREHFIQRNRIVAGISPATIVVETAFGGGSISTVGFANDYNREVYAVPGRLTDKYSQGCNLIISQNKAASIASIKSLVKDLKLKEPKEKIGELFTSSEPYFQLTESQKEIYHIIKENPLISLDEISEKLETPTFKILPILLEMEILGCVKTYSGRQFQVTQ</sequence>
<organism evidence="3 4">
    <name type="scientific">Bergeyella porcorum</name>
    <dbReference type="NCBI Taxonomy" id="1735111"/>
    <lineage>
        <taxon>Bacteria</taxon>
        <taxon>Pseudomonadati</taxon>
        <taxon>Bacteroidota</taxon>
        <taxon>Flavobacteriia</taxon>
        <taxon>Flavobacteriales</taxon>
        <taxon>Weeksellaceae</taxon>
        <taxon>Bergeyella</taxon>
    </lineage>
</organism>
<evidence type="ECO:0000259" key="2">
    <source>
        <dbReference type="Pfam" id="PF02481"/>
    </source>
</evidence>
<dbReference type="EMBL" id="CP136426">
    <property type="protein sequence ID" value="WOC51800.1"/>
    <property type="molecule type" value="Genomic_DNA"/>
</dbReference>
<dbReference type="Proteomes" id="UP001432059">
    <property type="component" value="Chromosome"/>
</dbReference>
<accession>A0AAU0F0G0</accession>
<dbReference type="GO" id="GO:0009294">
    <property type="term" value="P:DNA-mediated transformation"/>
    <property type="evidence" value="ECO:0007669"/>
    <property type="project" value="InterPro"/>
</dbReference>
<dbReference type="AlphaFoldDB" id="A0AAU0F0G0"/>
<dbReference type="InterPro" id="IPR057666">
    <property type="entry name" value="DrpA_SLOG"/>
</dbReference>
<name>A0AAU0F0G0_9FLAO</name>
<dbReference type="InterPro" id="IPR003488">
    <property type="entry name" value="DprA"/>
</dbReference>